<dbReference type="Gene3D" id="3.60.130.10">
    <property type="entry name" value="Clavaminate synthase-like"/>
    <property type="match status" value="1"/>
</dbReference>
<gene>
    <name evidence="7" type="ORF">HND93_09360</name>
</gene>
<comment type="similarity">
    <text evidence="1">Belongs to the TfdA dioxygenase family.</text>
</comment>
<evidence type="ECO:0000256" key="4">
    <source>
        <dbReference type="ARBA" id="ARBA00023002"/>
    </source>
</evidence>
<sequence>MLHTRPLSDVIGLEIRDLDLSKPVDDATFAAIEDALNRHSLLLFRGQTLTNHQHVEFSRRFGSLMTHVLKQYLTTDLPEIYVLSNVVEAGKPKGNHKEGWNWHSDLSYVENPSLGSVLYAVEVPPVGADTLFASMHAAWDALPTETKARIRHLKAVHSYAGYYDKYFPDRPPLTAEQKAATPDVVHPVVRTHPVTGRLSLYVGQDIVKEIQGLPAEEGAALLAELNAHAIDDAFSYRHVWRQGDLIVWDNRCTMHKATPYDDAAYRRVMHRTTVAGDRPF</sequence>
<protein>
    <submittedName>
        <fullName evidence="7">TauD/TfdA family dioxygenase</fullName>
    </submittedName>
</protein>
<dbReference type="InterPro" id="IPR051323">
    <property type="entry name" value="AtsK-like"/>
</dbReference>
<keyword evidence="5" id="KW-0408">Iron</keyword>
<evidence type="ECO:0000256" key="3">
    <source>
        <dbReference type="ARBA" id="ARBA00022964"/>
    </source>
</evidence>
<dbReference type="SUPFAM" id="SSF51197">
    <property type="entry name" value="Clavaminate synthase-like"/>
    <property type="match status" value="1"/>
</dbReference>
<organism evidence="7 8">
    <name type="scientific">Azospirillum oleiclasticum</name>
    <dbReference type="NCBI Taxonomy" id="2735135"/>
    <lineage>
        <taxon>Bacteria</taxon>
        <taxon>Pseudomonadati</taxon>
        <taxon>Pseudomonadota</taxon>
        <taxon>Alphaproteobacteria</taxon>
        <taxon>Rhodospirillales</taxon>
        <taxon>Azospirillaceae</taxon>
        <taxon>Azospirillum</taxon>
    </lineage>
</organism>
<keyword evidence="4" id="KW-0560">Oxidoreductase</keyword>
<dbReference type="InterPro" id="IPR003819">
    <property type="entry name" value="TauD/TfdA-like"/>
</dbReference>
<keyword evidence="8" id="KW-1185">Reference proteome</keyword>
<keyword evidence="2" id="KW-0479">Metal-binding</keyword>
<evidence type="ECO:0000313" key="8">
    <source>
        <dbReference type="Proteomes" id="UP000584642"/>
    </source>
</evidence>
<dbReference type="EMBL" id="JABFDB010000004">
    <property type="protein sequence ID" value="NYZ19920.1"/>
    <property type="molecule type" value="Genomic_DNA"/>
</dbReference>
<keyword evidence="3 7" id="KW-0223">Dioxygenase</keyword>
<proteinExistence type="inferred from homology"/>
<feature type="domain" description="TauD/TfdA-like" evidence="6">
    <location>
        <begin position="4"/>
        <end position="273"/>
    </location>
</feature>
<dbReference type="Pfam" id="PF02668">
    <property type="entry name" value="TauD"/>
    <property type="match status" value="1"/>
</dbReference>
<dbReference type="PANTHER" id="PTHR30468">
    <property type="entry name" value="ALPHA-KETOGLUTARATE-DEPENDENT SULFONATE DIOXYGENASE"/>
    <property type="match status" value="1"/>
</dbReference>
<evidence type="ECO:0000313" key="7">
    <source>
        <dbReference type="EMBL" id="NYZ19920.1"/>
    </source>
</evidence>
<evidence type="ECO:0000259" key="6">
    <source>
        <dbReference type="Pfam" id="PF02668"/>
    </source>
</evidence>
<dbReference type="RefSeq" id="WP_180281677.1">
    <property type="nucleotide sequence ID" value="NZ_JABFDB010000004.1"/>
</dbReference>
<evidence type="ECO:0000256" key="5">
    <source>
        <dbReference type="ARBA" id="ARBA00023004"/>
    </source>
</evidence>
<dbReference type="PANTHER" id="PTHR30468:SF1">
    <property type="entry name" value="ALPHA-KETOGLUTARATE-DEPENDENT SULFONATE DIOXYGENASE"/>
    <property type="match status" value="1"/>
</dbReference>
<reference evidence="7 8" key="1">
    <citation type="submission" date="2020-05" db="EMBL/GenBank/DDBJ databases">
        <title>Azospirillum oleiclasticum sp. nov, a nitrogen-fixing and heavy crude oil-emulsifying bacterium isolated from the crude oil of Yumen Oilfield.</title>
        <authorList>
            <person name="Wu D."/>
            <person name="Cai M."/>
            <person name="Zhang X."/>
        </authorList>
    </citation>
    <scope>NUCLEOTIDE SEQUENCE [LARGE SCALE GENOMIC DNA]</scope>
    <source>
        <strain evidence="7 8">ROY-1-1-2</strain>
    </source>
</reference>
<dbReference type="Proteomes" id="UP000584642">
    <property type="component" value="Unassembled WGS sequence"/>
</dbReference>
<name>A0ABX2T6F8_9PROT</name>
<evidence type="ECO:0000256" key="2">
    <source>
        <dbReference type="ARBA" id="ARBA00022723"/>
    </source>
</evidence>
<evidence type="ECO:0000256" key="1">
    <source>
        <dbReference type="ARBA" id="ARBA00005896"/>
    </source>
</evidence>
<accession>A0ABX2T6F8</accession>
<comment type="caution">
    <text evidence="7">The sequence shown here is derived from an EMBL/GenBank/DDBJ whole genome shotgun (WGS) entry which is preliminary data.</text>
</comment>
<dbReference type="InterPro" id="IPR042098">
    <property type="entry name" value="TauD-like_sf"/>
</dbReference>
<dbReference type="GO" id="GO:0051213">
    <property type="term" value="F:dioxygenase activity"/>
    <property type="evidence" value="ECO:0007669"/>
    <property type="project" value="UniProtKB-KW"/>
</dbReference>